<feature type="transmembrane region" description="Helical" evidence="8">
    <location>
        <begin position="108"/>
        <end position="128"/>
    </location>
</feature>
<dbReference type="GO" id="GO:0005886">
    <property type="term" value="C:plasma membrane"/>
    <property type="evidence" value="ECO:0007669"/>
    <property type="project" value="UniProtKB-SubCell"/>
</dbReference>
<gene>
    <name evidence="9" type="ORF">FB466_1493</name>
</gene>
<dbReference type="GO" id="GO:0009103">
    <property type="term" value="P:lipopolysaccharide biosynthetic process"/>
    <property type="evidence" value="ECO:0007669"/>
    <property type="project" value="TreeGrafter"/>
</dbReference>
<dbReference type="PROSITE" id="PS01348">
    <property type="entry name" value="MRAY_2"/>
    <property type="match status" value="1"/>
</dbReference>
<name>A0A543HY08_9MICO</name>
<dbReference type="InterPro" id="IPR018480">
    <property type="entry name" value="PNAcMuramoyl-5peptid_Trfase_CS"/>
</dbReference>
<dbReference type="PANTHER" id="PTHR22926:SF3">
    <property type="entry name" value="UNDECAPRENYL-PHOSPHATE ALPHA-N-ACETYLGLUCOSAMINYL 1-PHOSPHATE TRANSFERASE"/>
    <property type="match status" value="1"/>
</dbReference>
<dbReference type="Pfam" id="PF00953">
    <property type="entry name" value="Glycos_transf_4"/>
    <property type="match status" value="1"/>
</dbReference>
<evidence type="ECO:0000313" key="10">
    <source>
        <dbReference type="Proteomes" id="UP000318331"/>
    </source>
</evidence>
<keyword evidence="3 9" id="KW-0808">Transferase</keyword>
<dbReference type="Proteomes" id="UP000318331">
    <property type="component" value="Unassembled WGS sequence"/>
</dbReference>
<comment type="subcellular location">
    <subcellularLocation>
        <location evidence="1">Cell membrane</location>
        <topology evidence="1">Multi-pass membrane protein</topology>
    </subcellularLocation>
</comment>
<feature type="transmembrane region" description="Helical" evidence="8">
    <location>
        <begin position="312"/>
        <end position="332"/>
    </location>
</feature>
<reference evidence="9 10" key="1">
    <citation type="submission" date="2019-06" db="EMBL/GenBank/DDBJ databases">
        <title>Sequencing the genomes of 1000 actinobacteria strains.</title>
        <authorList>
            <person name="Klenk H.-P."/>
        </authorList>
    </citation>
    <scope>NUCLEOTIDE SEQUENCE [LARGE SCALE GENOMIC DNA]</scope>
    <source>
        <strain evidence="9 10">DSM 18031</strain>
    </source>
</reference>
<evidence type="ECO:0000313" key="9">
    <source>
        <dbReference type="EMBL" id="TQM63237.1"/>
    </source>
</evidence>
<evidence type="ECO:0000256" key="7">
    <source>
        <dbReference type="PIRSR" id="PIRSR600715-1"/>
    </source>
</evidence>
<comment type="caution">
    <text evidence="9">The sequence shown here is derived from an EMBL/GenBank/DDBJ whole genome shotgun (WGS) entry which is preliminary data.</text>
</comment>
<keyword evidence="7" id="KW-0479">Metal-binding</keyword>
<dbReference type="CDD" id="cd06853">
    <property type="entry name" value="GT_WecA_like"/>
    <property type="match status" value="1"/>
</dbReference>
<dbReference type="OrthoDB" id="9783652at2"/>
<dbReference type="GO" id="GO:0044038">
    <property type="term" value="P:cell wall macromolecule biosynthetic process"/>
    <property type="evidence" value="ECO:0007669"/>
    <property type="project" value="TreeGrafter"/>
</dbReference>
<evidence type="ECO:0000256" key="5">
    <source>
        <dbReference type="ARBA" id="ARBA00022989"/>
    </source>
</evidence>
<feature type="transmembrane region" description="Helical" evidence="8">
    <location>
        <begin position="6"/>
        <end position="26"/>
    </location>
</feature>
<keyword evidence="7" id="KW-0460">Magnesium</keyword>
<feature type="transmembrane region" description="Helical" evidence="8">
    <location>
        <begin position="338"/>
        <end position="358"/>
    </location>
</feature>
<keyword evidence="10" id="KW-1185">Reference proteome</keyword>
<feature type="transmembrane region" description="Helical" evidence="8">
    <location>
        <begin position="229"/>
        <end position="247"/>
    </location>
</feature>
<feature type="transmembrane region" description="Helical" evidence="8">
    <location>
        <begin position="47"/>
        <end position="74"/>
    </location>
</feature>
<protein>
    <submittedName>
        <fullName evidence="9">UDP-GlcNAc:undecaprenyl-phosphate GlcNAc-1-phosphate transferase</fullName>
    </submittedName>
</protein>
<keyword evidence="4 8" id="KW-0812">Transmembrane</keyword>
<feature type="transmembrane region" description="Helical" evidence="8">
    <location>
        <begin position="259"/>
        <end position="283"/>
    </location>
</feature>
<accession>A0A543HY08</accession>
<dbReference type="PANTHER" id="PTHR22926">
    <property type="entry name" value="PHOSPHO-N-ACETYLMURAMOYL-PENTAPEPTIDE-TRANSFERASE"/>
    <property type="match status" value="1"/>
</dbReference>
<evidence type="ECO:0000256" key="1">
    <source>
        <dbReference type="ARBA" id="ARBA00004651"/>
    </source>
</evidence>
<proteinExistence type="predicted"/>
<evidence type="ECO:0000256" key="3">
    <source>
        <dbReference type="ARBA" id="ARBA00022679"/>
    </source>
</evidence>
<evidence type="ECO:0000256" key="8">
    <source>
        <dbReference type="SAM" id="Phobius"/>
    </source>
</evidence>
<feature type="transmembrane region" description="Helical" evidence="8">
    <location>
        <begin position="134"/>
        <end position="154"/>
    </location>
</feature>
<feature type="binding site" evidence="7">
    <location>
        <position position="226"/>
    </location>
    <ligand>
        <name>Mg(2+)</name>
        <dbReference type="ChEBI" id="CHEBI:18420"/>
    </ligand>
</feature>
<feature type="transmembrane region" description="Helical" evidence="8">
    <location>
        <begin position="166"/>
        <end position="185"/>
    </location>
</feature>
<evidence type="ECO:0000256" key="2">
    <source>
        <dbReference type="ARBA" id="ARBA00022475"/>
    </source>
</evidence>
<dbReference type="GO" id="GO:0071555">
    <property type="term" value="P:cell wall organization"/>
    <property type="evidence" value="ECO:0007669"/>
    <property type="project" value="TreeGrafter"/>
</dbReference>
<evidence type="ECO:0000256" key="6">
    <source>
        <dbReference type="ARBA" id="ARBA00023136"/>
    </source>
</evidence>
<comment type="cofactor">
    <cofactor evidence="7">
        <name>Mg(2+)</name>
        <dbReference type="ChEBI" id="CHEBI:18420"/>
    </cofactor>
</comment>
<feature type="transmembrane region" description="Helical" evidence="8">
    <location>
        <begin position="197"/>
        <end position="217"/>
    </location>
</feature>
<dbReference type="RefSeq" id="WP_141917231.1">
    <property type="nucleotide sequence ID" value="NZ_BAAAYS010000021.1"/>
</dbReference>
<dbReference type="GO" id="GO:0046872">
    <property type="term" value="F:metal ion binding"/>
    <property type="evidence" value="ECO:0007669"/>
    <property type="project" value="UniProtKB-KW"/>
</dbReference>
<evidence type="ECO:0000256" key="4">
    <source>
        <dbReference type="ARBA" id="ARBA00022692"/>
    </source>
</evidence>
<keyword evidence="5 8" id="KW-1133">Transmembrane helix</keyword>
<dbReference type="InterPro" id="IPR000715">
    <property type="entry name" value="Glycosyl_transferase_4"/>
</dbReference>
<dbReference type="GO" id="GO:0016780">
    <property type="term" value="F:phosphotransferase activity, for other substituted phosphate groups"/>
    <property type="evidence" value="ECO:0007669"/>
    <property type="project" value="InterPro"/>
</dbReference>
<keyword evidence="2" id="KW-1003">Cell membrane</keyword>
<feature type="transmembrane region" description="Helical" evidence="8">
    <location>
        <begin position="80"/>
        <end position="96"/>
    </location>
</feature>
<keyword evidence="6 8" id="KW-0472">Membrane</keyword>
<feature type="binding site" evidence="7">
    <location>
        <position position="158"/>
    </location>
    <ligand>
        <name>Mg(2+)</name>
        <dbReference type="ChEBI" id="CHEBI:18420"/>
    </ligand>
</feature>
<dbReference type="AlphaFoldDB" id="A0A543HY08"/>
<sequence>MRLYFFICVVAAVVSFVASWAVFRLSKRYRLAPAVRERDVHSQPTPRLGGIAMFCGVVVAFGVASQIPFFSIVFLDAGPVWAILGAALLIVLVGVADDLWDLDWMIKLGAQVLAAGLLAWQSIQIVSLPVGNSIVVGSPVANFTLTVFLVVLVMNAINFIDGLDGLVAGVAIIANGVFFLYSYLLVQQTSPSNHFNLASLIAVVLVGVCIGFLPFNWHKARMFMGDSGALLVGLLMATSTVAVTGQLNPGSLDRKVLLAAYIPIILPFAVMTVPLLDFGLAVFRRVQAGKSPFTADRKHLHHRLLDMGHTHLQAVLIFYSWTAVIAVGFLLIFVFQSFVFPLILMGSGFIACIVMTLAPLGRRKRTEIEVQTAAADSAAADVMAPYDPLDEASEGRIRLND</sequence>
<dbReference type="EMBL" id="VFPN01000002">
    <property type="protein sequence ID" value="TQM63237.1"/>
    <property type="molecule type" value="Genomic_DNA"/>
</dbReference>
<organism evidence="9 10">
    <name type="scientific">Klugiella xanthotipulae</name>
    <dbReference type="NCBI Taxonomy" id="244735"/>
    <lineage>
        <taxon>Bacteria</taxon>
        <taxon>Bacillati</taxon>
        <taxon>Actinomycetota</taxon>
        <taxon>Actinomycetes</taxon>
        <taxon>Micrococcales</taxon>
        <taxon>Microbacteriaceae</taxon>
        <taxon>Klugiella</taxon>
    </lineage>
</organism>